<feature type="transmembrane region" description="Helical" evidence="9">
    <location>
        <begin position="150"/>
        <end position="169"/>
    </location>
</feature>
<evidence type="ECO:0000256" key="6">
    <source>
        <dbReference type="ARBA" id="ARBA00022989"/>
    </source>
</evidence>
<keyword evidence="3 8" id="KW-0813">Transport</keyword>
<comment type="subcellular location">
    <subcellularLocation>
        <location evidence="1 8">Cell membrane</location>
        <topology evidence="1 8">Multi-pass membrane protein</topology>
    </subcellularLocation>
</comment>
<feature type="transmembrane region" description="Helical" evidence="9">
    <location>
        <begin position="86"/>
        <end position="103"/>
    </location>
</feature>
<dbReference type="InterPro" id="IPR003784">
    <property type="entry name" value="BioY"/>
</dbReference>
<dbReference type="EMBL" id="JAVDWA010000003">
    <property type="protein sequence ID" value="MDR7073414.1"/>
    <property type="molecule type" value="Genomic_DNA"/>
</dbReference>
<keyword evidence="11" id="KW-1185">Reference proteome</keyword>
<dbReference type="Pfam" id="PF02632">
    <property type="entry name" value="BioY"/>
    <property type="match status" value="1"/>
</dbReference>
<dbReference type="PANTHER" id="PTHR34295">
    <property type="entry name" value="BIOTIN TRANSPORTER BIOY"/>
    <property type="match status" value="1"/>
</dbReference>
<dbReference type="Proteomes" id="UP001258181">
    <property type="component" value="Unassembled WGS sequence"/>
</dbReference>
<keyword evidence="4 8" id="KW-1003">Cell membrane</keyword>
<feature type="transmembrane region" description="Helical" evidence="9">
    <location>
        <begin position="115"/>
        <end position="138"/>
    </location>
</feature>
<evidence type="ECO:0000256" key="2">
    <source>
        <dbReference type="ARBA" id="ARBA00010692"/>
    </source>
</evidence>
<evidence type="ECO:0000256" key="4">
    <source>
        <dbReference type="ARBA" id="ARBA00022475"/>
    </source>
</evidence>
<comment type="similarity">
    <text evidence="2 8">Belongs to the BioY family.</text>
</comment>
<evidence type="ECO:0000256" key="3">
    <source>
        <dbReference type="ARBA" id="ARBA00022448"/>
    </source>
</evidence>
<dbReference type="PANTHER" id="PTHR34295:SF4">
    <property type="entry name" value="BIOTIN TRANSPORTER BIOY-RELATED"/>
    <property type="match status" value="1"/>
</dbReference>
<gene>
    <name evidence="10" type="ORF">J2X07_002400</name>
</gene>
<organism evidence="10 11">
    <name type="scientific">Fictibacillus barbaricus</name>
    <dbReference type="NCBI Taxonomy" id="182136"/>
    <lineage>
        <taxon>Bacteria</taxon>
        <taxon>Bacillati</taxon>
        <taxon>Bacillota</taxon>
        <taxon>Bacilli</taxon>
        <taxon>Bacillales</taxon>
        <taxon>Fictibacillaceae</taxon>
        <taxon>Fictibacillus</taxon>
    </lineage>
</organism>
<evidence type="ECO:0000256" key="5">
    <source>
        <dbReference type="ARBA" id="ARBA00022692"/>
    </source>
</evidence>
<reference evidence="10 11" key="1">
    <citation type="submission" date="2023-07" db="EMBL/GenBank/DDBJ databases">
        <title>Sorghum-associated microbial communities from plants grown in Nebraska, USA.</title>
        <authorList>
            <person name="Schachtman D."/>
        </authorList>
    </citation>
    <scope>NUCLEOTIDE SEQUENCE [LARGE SCALE GENOMIC DNA]</scope>
    <source>
        <strain evidence="10 11">BE211</strain>
    </source>
</reference>
<dbReference type="Gene3D" id="1.10.1760.20">
    <property type="match status" value="1"/>
</dbReference>
<sequence length="189" mass="20056">MKVREMTYVSLFAAIMIVLGLLPPIALPFTPVPITAQTLGVMLAGVVLGARLGSISMIVFLLIIAIGVPGLAGGRGGLSVLFGPSAGYLLSWPISAFLIGWLTDKSRQPLSVWKVFLYNILAGIIFVYACGIPVQAMVMDISLKAAAIPSLAYLPGDLTKAVIAAILGVKIRERIKINSQYTQTKTISQ</sequence>
<proteinExistence type="inferred from homology"/>
<feature type="transmembrane region" description="Helical" evidence="9">
    <location>
        <begin position="39"/>
        <end position="66"/>
    </location>
</feature>
<keyword evidence="5 9" id="KW-0812">Transmembrane</keyword>
<evidence type="ECO:0000256" key="8">
    <source>
        <dbReference type="PIRNR" id="PIRNR016661"/>
    </source>
</evidence>
<evidence type="ECO:0000313" key="10">
    <source>
        <dbReference type="EMBL" id="MDR7073414.1"/>
    </source>
</evidence>
<accession>A0ABU1U1S1</accession>
<evidence type="ECO:0000256" key="9">
    <source>
        <dbReference type="SAM" id="Phobius"/>
    </source>
</evidence>
<comment type="caution">
    <text evidence="10">The sequence shown here is derived from an EMBL/GenBank/DDBJ whole genome shotgun (WGS) entry which is preliminary data.</text>
</comment>
<evidence type="ECO:0000256" key="7">
    <source>
        <dbReference type="ARBA" id="ARBA00023136"/>
    </source>
</evidence>
<dbReference type="PIRSF" id="PIRSF016661">
    <property type="entry name" value="BioY"/>
    <property type="match status" value="1"/>
</dbReference>
<evidence type="ECO:0000256" key="1">
    <source>
        <dbReference type="ARBA" id="ARBA00004651"/>
    </source>
</evidence>
<name>A0ABU1U1S1_9BACL</name>
<dbReference type="RefSeq" id="WP_310258908.1">
    <property type="nucleotide sequence ID" value="NZ_JAVDWA010000003.1"/>
</dbReference>
<evidence type="ECO:0000313" key="11">
    <source>
        <dbReference type="Proteomes" id="UP001258181"/>
    </source>
</evidence>
<protein>
    <recommendedName>
        <fullName evidence="8">Biotin transporter</fullName>
    </recommendedName>
</protein>
<feature type="transmembrane region" description="Helical" evidence="9">
    <location>
        <begin position="6"/>
        <end position="27"/>
    </location>
</feature>
<keyword evidence="6 9" id="KW-1133">Transmembrane helix</keyword>
<keyword evidence="7 8" id="KW-0472">Membrane</keyword>